<dbReference type="NCBIfam" id="TIGR00005">
    <property type="entry name" value="rluA_subfam"/>
    <property type="match status" value="1"/>
</dbReference>
<dbReference type="Proteomes" id="UP000256695">
    <property type="component" value="Unassembled WGS sequence"/>
</dbReference>
<dbReference type="SMART" id="SM00363">
    <property type="entry name" value="S4"/>
    <property type="match status" value="1"/>
</dbReference>
<evidence type="ECO:0000313" key="8">
    <source>
        <dbReference type="EMBL" id="RDU73539.1"/>
    </source>
</evidence>
<evidence type="ECO:0000256" key="4">
    <source>
        <dbReference type="PIRSR" id="PIRSR606225-1"/>
    </source>
</evidence>
<name>A0A3D8J7Q6_9HELI</name>
<dbReference type="EC" id="5.4.99.-" evidence="6"/>
<sequence>MQHIKQIIAIQEDFARIDTFLSKELNLPKNQILGLIKHSLILINDKICHKGGIPIKKNDQITILNPKQPIKPQKETKTHLDIEIIYEDDDILILNKPSNLVVHGAPSVKDETLVDWLKAKNFTLSNLSGEERYGIVHRLDKDTTGGIIIAKNNISHANLSMQLQSKTLGRYYLTIIDCPIKDSIIIECQLGRNPRNRLKMTKLDHQQSVTSRYSKSLFIPLLTNEQKNIQLIAVKLFTGRTHQIRAHLESISRHIIGDQTYGYHGNFKGRILLHAYLIYLIHPTTKKNLLFKASIFDDMLEFLETNFGKEKINEILQKPEFLLNIS</sequence>
<dbReference type="InterPro" id="IPR020103">
    <property type="entry name" value="PsdUridine_synth_cat_dom_sf"/>
</dbReference>
<proteinExistence type="inferred from homology"/>
<evidence type="ECO:0000313" key="9">
    <source>
        <dbReference type="Proteomes" id="UP000256695"/>
    </source>
</evidence>
<evidence type="ECO:0000256" key="2">
    <source>
        <dbReference type="ARBA" id="ARBA00010876"/>
    </source>
</evidence>
<reference evidence="8 9" key="1">
    <citation type="submission" date="2018-04" db="EMBL/GenBank/DDBJ databases">
        <title>Novel Campyloabacter and Helicobacter Species and Strains.</title>
        <authorList>
            <person name="Mannion A.J."/>
            <person name="Shen Z."/>
            <person name="Fox J.G."/>
        </authorList>
    </citation>
    <scope>NUCLEOTIDE SEQUENCE [LARGE SCALE GENOMIC DNA]</scope>
    <source>
        <strain evidence="8 9">MIT 04-9362</strain>
    </source>
</reference>
<evidence type="ECO:0000256" key="5">
    <source>
        <dbReference type="PROSITE-ProRule" id="PRU00182"/>
    </source>
</evidence>
<dbReference type="InterPro" id="IPR006225">
    <property type="entry name" value="PsdUridine_synth_RluC/D"/>
</dbReference>
<dbReference type="GO" id="GO:0000455">
    <property type="term" value="P:enzyme-directed rRNA pseudouridine synthesis"/>
    <property type="evidence" value="ECO:0007669"/>
    <property type="project" value="UniProtKB-ARBA"/>
</dbReference>
<keyword evidence="5" id="KW-0694">RNA-binding</keyword>
<comment type="similarity">
    <text evidence="2 6">Belongs to the pseudouridine synthase RluA family.</text>
</comment>
<dbReference type="GO" id="GO:0120159">
    <property type="term" value="F:rRNA pseudouridine synthase activity"/>
    <property type="evidence" value="ECO:0007669"/>
    <property type="project" value="UniProtKB-ARBA"/>
</dbReference>
<keyword evidence="3 6" id="KW-0413">Isomerase</keyword>
<dbReference type="InterPro" id="IPR006145">
    <property type="entry name" value="PsdUridine_synth_RsuA/RluA"/>
</dbReference>
<evidence type="ECO:0000259" key="7">
    <source>
        <dbReference type="SMART" id="SM00363"/>
    </source>
</evidence>
<comment type="function">
    <text evidence="6">Responsible for synthesis of pseudouridine from uracil.</text>
</comment>
<evidence type="ECO:0000256" key="3">
    <source>
        <dbReference type="ARBA" id="ARBA00023235"/>
    </source>
</evidence>
<dbReference type="PROSITE" id="PS01129">
    <property type="entry name" value="PSI_RLU"/>
    <property type="match status" value="1"/>
</dbReference>
<dbReference type="EMBL" id="NXLX01000010">
    <property type="protein sequence ID" value="RDU73539.1"/>
    <property type="molecule type" value="Genomic_DNA"/>
</dbReference>
<gene>
    <name evidence="8" type="ORF">CQA57_04990</name>
</gene>
<dbReference type="CDD" id="cd00165">
    <property type="entry name" value="S4"/>
    <property type="match status" value="1"/>
</dbReference>
<dbReference type="Gene3D" id="3.10.290.10">
    <property type="entry name" value="RNA-binding S4 domain"/>
    <property type="match status" value="1"/>
</dbReference>
<dbReference type="AlphaFoldDB" id="A0A3D8J7Q6"/>
<dbReference type="Pfam" id="PF00849">
    <property type="entry name" value="PseudoU_synth_2"/>
    <property type="match status" value="1"/>
</dbReference>
<dbReference type="InterPro" id="IPR050188">
    <property type="entry name" value="RluA_PseudoU_synthase"/>
</dbReference>
<dbReference type="InterPro" id="IPR036986">
    <property type="entry name" value="S4_RNA-bd_sf"/>
</dbReference>
<dbReference type="SUPFAM" id="SSF55174">
    <property type="entry name" value="Alpha-L RNA-binding motif"/>
    <property type="match status" value="1"/>
</dbReference>
<evidence type="ECO:0000256" key="6">
    <source>
        <dbReference type="RuleBase" id="RU362028"/>
    </source>
</evidence>
<dbReference type="OrthoDB" id="128480at2"/>
<feature type="active site" evidence="4">
    <location>
        <position position="140"/>
    </location>
</feature>
<dbReference type="PANTHER" id="PTHR21600:SF44">
    <property type="entry name" value="RIBOSOMAL LARGE SUBUNIT PSEUDOURIDINE SYNTHASE D"/>
    <property type="match status" value="1"/>
</dbReference>
<dbReference type="PROSITE" id="PS50889">
    <property type="entry name" value="S4"/>
    <property type="match status" value="1"/>
</dbReference>
<evidence type="ECO:0000256" key="1">
    <source>
        <dbReference type="ARBA" id="ARBA00000073"/>
    </source>
</evidence>
<keyword evidence="9" id="KW-1185">Reference proteome</keyword>
<comment type="catalytic activity">
    <reaction evidence="1 6">
        <text>a uridine in RNA = a pseudouridine in RNA</text>
        <dbReference type="Rhea" id="RHEA:48348"/>
        <dbReference type="Rhea" id="RHEA-COMP:12068"/>
        <dbReference type="Rhea" id="RHEA-COMP:12069"/>
        <dbReference type="ChEBI" id="CHEBI:65314"/>
        <dbReference type="ChEBI" id="CHEBI:65315"/>
    </reaction>
</comment>
<dbReference type="Gene3D" id="3.30.2350.10">
    <property type="entry name" value="Pseudouridine synthase"/>
    <property type="match status" value="1"/>
</dbReference>
<dbReference type="CDD" id="cd02869">
    <property type="entry name" value="PseudoU_synth_RluA_like"/>
    <property type="match status" value="1"/>
</dbReference>
<feature type="domain" description="RNA-binding S4" evidence="7">
    <location>
        <begin position="15"/>
        <end position="74"/>
    </location>
</feature>
<accession>A0A3D8J7Q6</accession>
<dbReference type="InterPro" id="IPR006224">
    <property type="entry name" value="PsdUridine_synth_RluA-like_CS"/>
</dbReference>
<comment type="caution">
    <text evidence="8">The sequence shown here is derived from an EMBL/GenBank/DDBJ whole genome shotgun (WGS) entry which is preliminary data.</text>
</comment>
<dbReference type="SUPFAM" id="SSF55120">
    <property type="entry name" value="Pseudouridine synthase"/>
    <property type="match status" value="1"/>
</dbReference>
<protein>
    <recommendedName>
        <fullName evidence="6">Pseudouridine synthase</fullName>
        <ecNumber evidence="6">5.4.99.-</ecNumber>
    </recommendedName>
</protein>
<organism evidence="8 9">
    <name type="scientific">Helicobacter anseris</name>
    <dbReference type="NCBI Taxonomy" id="375926"/>
    <lineage>
        <taxon>Bacteria</taxon>
        <taxon>Pseudomonadati</taxon>
        <taxon>Campylobacterota</taxon>
        <taxon>Epsilonproteobacteria</taxon>
        <taxon>Campylobacterales</taxon>
        <taxon>Helicobacteraceae</taxon>
        <taxon>Helicobacter</taxon>
    </lineage>
</organism>
<dbReference type="GO" id="GO:0003723">
    <property type="term" value="F:RNA binding"/>
    <property type="evidence" value="ECO:0007669"/>
    <property type="project" value="UniProtKB-KW"/>
</dbReference>
<dbReference type="PANTHER" id="PTHR21600">
    <property type="entry name" value="MITOCHONDRIAL RNA PSEUDOURIDINE SYNTHASE"/>
    <property type="match status" value="1"/>
</dbReference>
<dbReference type="InterPro" id="IPR002942">
    <property type="entry name" value="S4_RNA-bd"/>
</dbReference>